<evidence type="ECO:0000259" key="1">
    <source>
        <dbReference type="Pfam" id="PF01206"/>
    </source>
</evidence>
<organism evidence="2">
    <name type="scientific">hot springs metagenome</name>
    <dbReference type="NCBI Taxonomy" id="433727"/>
    <lineage>
        <taxon>unclassified sequences</taxon>
        <taxon>metagenomes</taxon>
        <taxon>ecological metagenomes</taxon>
    </lineage>
</organism>
<dbReference type="AlphaFoldDB" id="A0A5J4L4R1"/>
<dbReference type="EMBL" id="BLAB01000001">
    <property type="protein sequence ID" value="GER93787.1"/>
    <property type="molecule type" value="Genomic_DNA"/>
</dbReference>
<reference evidence="2" key="1">
    <citation type="submission" date="2019-10" db="EMBL/GenBank/DDBJ databases">
        <title>Metagenomic sequencing of thiosulfate-disproportionating enrichment culture.</title>
        <authorList>
            <person name="Umezawa K."/>
            <person name="Kojima H."/>
            <person name="Fukui M."/>
        </authorList>
    </citation>
    <scope>NUCLEOTIDE SEQUENCE</scope>
    <source>
        <strain evidence="2">45J</strain>
    </source>
</reference>
<dbReference type="Pfam" id="PF01206">
    <property type="entry name" value="TusA"/>
    <property type="match status" value="1"/>
</dbReference>
<feature type="domain" description="UPF0033" evidence="1">
    <location>
        <begin position="5"/>
        <end position="77"/>
    </location>
</feature>
<dbReference type="InterPro" id="IPR001455">
    <property type="entry name" value="TusA-like"/>
</dbReference>
<dbReference type="SUPFAM" id="SSF64307">
    <property type="entry name" value="SirA-like"/>
    <property type="match status" value="1"/>
</dbReference>
<dbReference type="Gene3D" id="3.30.110.40">
    <property type="entry name" value="TusA-like domain"/>
    <property type="match status" value="1"/>
</dbReference>
<dbReference type="InterPro" id="IPR036868">
    <property type="entry name" value="TusA-like_sf"/>
</dbReference>
<name>A0A5J4L4R1_9ZZZZ</name>
<sequence>METKNLDILGQACPACLLVALREINENRDKLKTGDIEIVIRTDHRDATRTIPDSARAMGYAVDIKRIDTYYEITIGKRK</sequence>
<keyword evidence="2" id="KW-0489">Methyltransferase</keyword>
<evidence type="ECO:0000313" key="2">
    <source>
        <dbReference type="EMBL" id="GER93787.1"/>
    </source>
</evidence>
<proteinExistence type="predicted"/>
<keyword evidence="2" id="KW-0808">Transferase</keyword>
<accession>A0A5J4L4R1</accession>
<comment type="caution">
    <text evidence="2">The sequence shown here is derived from an EMBL/GenBank/DDBJ whole genome shotgun (WGS) entry which is preliminary data.</text>
</comment>
<gene>
    <name evidence="2" type="ORF">A45J_1543</name>
</gene>
<dbReference type="GO" id="GO:0032259">
    <property type="term" value="P:methylation"/>
    <property type="evidence" value="ECO:0007669"/>
    <property type="project" value="UniProtKB-KW"/>
</dbReference>
<dbReference type="GO" id="GO:0008168">
    <property type="term" value="F:methyltransferase activity"/>
    <property type="evidence" value="ECO:0007669"/>
    <property type="project" value="UniProtKB-KW"/>
</dbReference>
<protein>
    <submittedName>
        <fullName evidence="2">tRNA methyltransferase</fullName>
    </submittedName>
</protein>